<accession>A0A285IFZ5</accession>
<proteinExistence type="predicted"/>
<evidence type="ECO:0000313" key="2">
    <source>
        <dbReference type="Proteomes" id="UP000219573"/>
    </source>
</evidence>
<name>A0A285IFZ5_9FIRM</name>
<organism evidence="1 2">
    <name type="scientific">Orenia metallireducens</name>
    <dbReference type="NCBI Taxonomy" id="1413210"/>
    <lineage>
        <taxon>Bacteria</taxon>
        <taxon>Bacillati</taxon>
        <taxon>Bacillota</taxon>
        <taxon>Clostridia</taxon>
        <taxon>Halanaerobiales</taxon>
        <taxon>Halobacteroidaceae</taxon>
        <taxon>Orenia</taxon>
    </lineage>
</organism>
<protein>
    <submittedName>
        <fullName evidence="1">Bacteriocin-type signal sequence-containing protein</fullName>
    </submittedName>
</protein>
<sequence length="66" mass="7398">MVKNKRKELSLKELEEITGGYGKQEDLAKLPISGDFPHALSGRIMMPVSIIQKELSEKKNLSSKVK</sequence>
<evidence type="ECO:0000313" key="1">
    <source>
        <dbReference type="EMBL" id="SNY46895.1"/>
    </source>
</evidence>
<keyword evidence="2" id="KW-1185">Reference proteome</keyword>
<dbReference type="RefSeq" id="WP_097019573.1">
    <property type="nucleotide sequence ID" value="NZ_OBDZ01000046.1"/>
</dbReference>
<reference evidence="2" key="1">
    <citation type="submission" date="2017-09" db="EMBL/GenBank/DDBJ databases">
        <authorList>
            <person name="Varghese N."/>
            <person name="Submissions S."/>
        </authorList>
    </citation>
    <scope>NUCLEOTIDE SEQUENCE [LARGE SCALE GENOMIC DNA]</scope>
    <source>
        <strain evidence="2">MSL47</strain>
    </source>
</reference>
<dbReference type="AlphaFoldDB" id="A0A285IFZ5"/>
<gene>
    <name evidence="1" type="ORF">SAMN06265827_1469</name>
</gene>
<dbReference type="EMBL" id="OBDZ01000046">
    <property type="protein sequence ID" value="SNY46895.1"/>
    <property type="molecule type" value="Genomic_DNA"/>
</dbReference>
<dbReference type="Proteomes" id="UP000219573">
    <property type="component" value="Unassembled WGS sequence"/>
</dbReference>